<evidence type="ECO:0000313" key="2">
    <source>
        <dbReference type="EMBL" id="ALV40844.1"/>
    </source>
</evidence>
<protein>
    <recommendedName>
        <fullName evidence="4">Reactive intermediate/imine deaminase</fullName>
    </recommendedName>
</protein>
<evidence type="ECO:0008006" key="4">
    <source>
        <dbReference type="Google" id="ProtNLM"/>
    </source>
</evidence>
<dbReference type="Gene3D" id="3.30.1330.40">
    <property type="entry name" value="RutC-like"/>
    <property type="match status" value="1"/>
</dbReference>
<sequence>MTTTAVNHLPASHDPATSLASAVTIFNSIAVSTQIPRKPDGSVELGDIREQSRQVLENLQTALARAGTSLSNVLQLTIYLTDMSERTGFNEVYEEFFPRPYPSRCAVEVSSLARTGMKVEVTAMAAIPPAGI</sequence>
<dbReference type="InterPro" id="IPR035959">
    <property type="entry name" value="RutC-like_sf"/>
</dbReference>
<accession>A0A0U3QVG9</accession>
<dbReference type="EMBL" id="CP013747">
    <property type="protein sequence ID" value="ALV40844.1"/>
    <property type="molecule type" value="Genomic_DNA"/>
</dbReference>
<proteinExistence type="inferred from homology"/>
<dbReference type="GO" id="GO:0005829">
    <property type="term" value="C:cytosol"/>
    <property type="evidence" value="ECO:0007669"/>
    <property type="project" value="TreeGrafter"/>
</dbReference>
<evidence type="ECO:0000256" key="1">
    <source>
        <dbReference type="ARBA" id="ARBA00010552"/>
    </source>
</evidence>
<dbReference type="KEGG" id="psul:AU252_06425"/>
<dbReference type="STRING" id="121292.AU252_06425"/>
<dbReference type="RefSeq" id="WP_058930012.1">
    <property type="nucleotide sequence ID" value="NZ_CP013747.1"/>
</dbReference>
<organism evidence="2">
    <name type="scientific">Pseudarthrobacter sulfonivorans</name>
    <dbReference type="NCBI Taxonomy" id="121292"/>
    <lineage>
        <taxon>Bacteria</taxon>
        <taxon>Bacillati</taxon>
        <taxon>Actinomycetota</taxon>
        <taxon>Actinomycetes</taxon>
        <taxon>Micrococcales</taxon>
        <taxon>Micrococcaceae</taxon>
        <taxon>Pseudarthrobacter</taxon>
    </lineage>
</organism>
<dbReference type="SUPFAM" id="SSF55298">
    <property type="entry name" value="YjgF-like"/>
    <property type="match status" value="1"/>
</dbReference>
<dbReference type="GO" id="GO:0019239">
    <property type="term" value="F:deaminase activity"/>
    <property type="evidence" value="ECO:0007669"/>
    <property type="project" value="TreeGrafter"/>
</dbReference>
<dbReference type="CDD" id="cd00448">
    <property type="entry name" value="YjgF_YER057c_UK114_family"/>
    <property type="match status" value="1"/>
</dbReference>
<reference evidence="2 3" key="1">
    <citation type="submission" date="2015-12" db="EMBL/GenBank/DDBJ databases">
        <authorList>
            <person name="Shamseldin A."/>
            <person name="Moawad H."/>
            <person name="Abd El-Rahim W.M."/>
            <person name="Sadowsky M.J."/>
        </authorList>
    </citation>
    <scope>NUCLEOTIDE SEQUENCE [LARGE SCALE GENOMIC DNA]</scope>
    <source>
        <strain evidence="2 3">Ar51</strain>
    </source>
</reference>
<dbReference type="InterPro" id="IPR006175">
    <property type="entry name" value="YjgF/YER057c/UK114"/>
</dbReference>
<dbReference type="PANTHER" id="PTHR11803">
    <property type="entry name" value="2-IMINOBUTANOATE/2-IMINOPROPANOATE DEAMINASE RIDA"/>
    <property type="match status" value="1"/>
</dbReference>
<dbReference type="PANTHER" id="PTHR11803:SF58">
    <property type="entry name" value="PROTEIN HMF1-RELATED"/>
    <property type="match status" value="1"/>
</dbReference>
<evidence type="ECO:0000313" key="3">
    <source>
        <dbReference type="Proteomes" id="UP000065151"/>
    </source>
</evidence>
<dbReference type="Pfam" id="PF01042">
    <property type="entry name" value="Ribonuc_L-PSP"/>
    <property type="match status" value="1"/>
</dbReference>
<gene>
    <name evidence="2" type="ORF">AU252_06425</name>
</gene>
<name>A0A0U3QVG9_9MICC</name>
<dbReference type="Proteomes" id="UP000065151">
    <property type="component" value="Chromosome"/>
</dbReference>
<dbReference type="AlphaFoldDB" id="A0A0U3QVG9"/>
<comment type="similarity">
    <text evidence="1">Belongs to the RutC family.</text>
</comment>